<dbReference type="PANTHER" id="PTHR28042">
    <property type="entry name" value="E3 UBIQUITIN-PROTEIN LIGASE COMPLEX SLX5-SLX8 SUBUNIT SLX5"/>
    <property type="match status" value="1"/>
</dbReference>
<comment type="caution">
    <text evidence="1">The sequence shown here is derived from an EMBL/GenBank/DDBJ whole genome shotgun (WGS) entry which is preliminary data.</text>
</comment>
<dbReference type="AlphaFoldDB" id="A0AA40F803"/>
<dbReference type="GO" id="GO:0004842">
    <property type="term" value="F:ubiquitin-protein transferase activity"/>
    <property type="evidence" value="ECO:0007669"/>
    <property type="project" value="TreeGrafter"/>
</dbReference>
<dbReference type="GO" id="GO:0033768">
    <property type="term" value="C:SUMO-targeted ubiquitin ligase complex"/>
    <property type="evidence" value="ECO:0007669"/>
    <property type="project" value="TreeGrafter"/>
</dbReference>
<proteinExistence type="predicted"/>
<keyword evidence="2" id="KW-1185">Reference proteome</keyword>
<dbReference type="PANTHER" id="PTHR28042:SF1">
    <property type="entry name" value="E3 UBIQUITIN-PROTEIN LIGASE COMPLEX SLX5-SLX8 SUBUNIT SLX5"/>
    <property type="match status" value="1"/>
</dbReference>
<dbReference type="EMBL" id="JAUKUD010000001">
    <property type="protein sequence ID" value="KAK0752771.1"/>
    <property type="molecule type" value="Genomic_DNA"/>
</dbReference>
<sequence>MGEQIGGVYFPVALNNNLAGADDIANPLANNIPNFNYRGNGYNNQGEPKPPFIPPPQARPGFGRDTAEDVAFVCPSCEEELKYDPDAEQAKARPVKKARSRKDREEHHFWAVKECGHVYCKKCFDDRRKRYSGPPKTQFRTSDSKTILCAIEDCSSDVGPKGNWVGLFL</sequence>
<evidence type="ECO:0000313" key="1">
    <source>
        <dbReference type="EMBL" id="KAK0752771.1"/>
    </source>
</evidence>
<gene>
    <name evidence="1" type="ORF">B0T18DRAFT_312319</name>
</gene>
<dbReference type="InterPro" id="IPR038886">
    <property type="entry name" value="E3_SLX5/Rfp1"/>
</dbReference>
<dbReference type="Proteomes" id="UP001172155">
    <property type="component" value="Unassembled WGS sequence"/>
</dbReference>
<accession>A0AA40F803</accession>
<evidence type="ECO:0000313" key="2">
    <source>
        <dbReference type="Proteomes" id="UP001172155"/>
    </source>
</evidence>
<protein>
    <recommendedName>
        <fullName evidence="3">Cell cycle control protein</fullName>
    </recommendedName>
</protein>
<organism evidence="1 2">
    <name type="scientific">Schizothecium vesticola</name>
    <dbReference type="NCBI Taxonomy" id="314040"/>
    <lineage>
        <taxon>Eukaryota</taxon>
        <taxon>Fungi</taxon>
        <taxon>Dikarya</taxon>
        <taxon>Ascomycota</taxon>
        <taxon>Pezizomycotina</taxon>
        <taxon>Sordariomycetes</taxon>
        <taxon>Sordariomycetidae</taxon>
        <taxon>Sordariales</taxon>
        <taxon>Schizotheciaceae</taxon>
        <taxon>Schizothecium</taxon>
    </lineage>
</organism>
<name>A0AA40F803_9PEZI</name>
<reference evidence="1" key="1">
    <citation type="submission" date="2023-06" db="EMBL/GenBank/DDBJ databases">
        <title>Genome-scale phylogeny and comparative genomics of the fungal order Sordariales.</title>
        <authorList>
            <consortium name="Lawrence Berkeley National Laboratory"/>
            <person name="Hensen N."/>
            <person name="Bonometti L."/>
            <person name="Westerberg I."/>
            <person name="Brannstrom I.O."/>
            <person name="Guillou S."/>
            <person name="Cros-Aarteil S."/>
            <person name="Calhoun S."/>
            <person name="Haridas S."/>
            <person name="Kuo A."/>
            <person name="Mondo S."/>
            <person name="Pangilinan J."/>
            <person name="Riley R."/>
            <person name="LaButti K."/>
            <person name="Andreopoulos B."/>
            <person name="Lipzen A."/>
            <person name="Chen C."/>
            <person name="Yanf M."/>
            <person name="Daum C."/>
            <person name="Ng V."/>
            <person name="Clum A."/>
            <person name="Steindorff A."/>
            <person name="Ohm R."/>
            <person name="Martin F."/>
            <person name="Silar P."/>
            <person name="Natvig D."/>
            <person name="Lalanne C."/>
            <person name="Gautier V."/>
            <person name="Ament-velasquez S.L."/>
            <person name="Kruys A."/>
            <person name="Hutchinson M.I."/>
            <person name="Powell A.J."/>
            <person name="Barry K."/>
            <person name="Miller A.N."/>
            <person name="Grigoriev I.V."/>
            <person name="Debuchy R."/>
            <person name="Gladieux P."/>
            <person name="Thoren M.H."/>
            <person name="Johannesson H."/>
        </authorList>
    </citation>
    <scope>NUCLEOTIDE SEQUENCE</scope>
    <source>
        <strain evidence="1">SMH3187-1</strain>
    </source>
</reference>
<evidence type="ECO:0008006" key="3">
    <source>
        <dbReference type="Google" id="ProtNLM"/>
    </source>
</evidence>